<dbReference type="EMBL" id="FOOT01000001">
    <property type="protein sequence ID" value="SFG08736.1"/>
    <property type="molecule type" value="Genomic_DNA"/>
</dbReference>
<dbReference type="Proteomes" id="UP000198724">
    <property type="component" value="Unassembled WGS sequence"/>
</dbReference>
<name>A0A1I2P526_9BACT</name>
<evidence type="ECO:0000256" key="1">
    <source>
        <dbReference type="ARBA" id="ARBA00007177"/>
    </source>
</evidence>
<dbReference type="HAMAP" id="MF_01384">
    <property type="entry name" value="UreD"/>
    <property type="match status" value="1"/>
</dbReference>
<comment type="similarity">
    <text evidence="1 3">Belongs to the UreD family.</text>
</comment>
<evidence type="ECO:0000256" key="2">
    <source>
        <dbReference type="ARBA" id="ARBA00023186"/>
    </source>
</evidence>
<comment type="function">
    <text evidence="3">Required for maturation of urease via the functional incorporation of the urease nickel metallocenter.</text>
</comment>
<evidence type="ECO:0000313" key="6">
    <source>
        <dbReference type="Proteomes" id="UP000198724"/>
    </source>
</evidence>
<protein>
    <recommendedName>
        <fullName evidence="3">Urease accessory protein UreD</fullName>
    </recommendedName>
</protein>
<reference evidence="6" key="1">
    <citation type="submission" date="2016-10" db="EMBL/GenBank/DDBJ databases">
        <authorList>
            <person name="Varghese N."/>
            <person name="Submissions S."/>
        </authorList>
    </citation>
    <scope>NUCLEOTIDE SEQUENCE [LARGE SCALE GENOMIC DNA]</scope>
    <source>
        <strain evidence="6">LP51</strain>
    </source>
</reference>
<dbReference type="GO" id="GO:0005737">
    <property type="term" value="C:cytoplasm"/>
    <property type="evidence" value="ECO:0007669"/>
    <property type="project" value="UniProtKB-SubCell"/>
</dbReference>
<comment type="subcellular location">
    <subcellularLocation>
        <location evidence="3">Cytoplasm</location>
    </subcellularLocation>
</comment>
<dbReference type="PANTHER" id="PTHR33643">
    <property type="entry name" value="UREASE ACCESSORY PROTEIN D"/>
    <property type="match status" value="1"/>
</dbReference>
<evidence type="ECO:0000256" key="3">
    <source>
        <dbReference type="HAMAP-Rule" id="MF_01384"/>
    </source>
</evidence>
<organism evidence="5 6">
    <name type="scientific">Pontibacter chinhatensis</name>
    <dbReference type="NCBI Taxonomy" id="1436961"/>
    <lineage>
        <taxon>Bacteria</taxon>
        <taxon>Pseudomonadati</taxon>
        <taxon>Bacteroidota</taxon>
        <taxon>Cytophagia</taxon>
        <taxon>Cytophagales</taxon>
        <taxon>Hymenobacteraceae</taxon>
        <taxon>Pontibacter</taxon>
    </lineage>
</organism>
<dbReference type="RefSeq" id="WP_092099247.1">
    <property type="nucleotide sequence ID" value="NZ_FOOT01000001.1"/>
</dbReference>
<feature type="region of interest" description="Disordered" evidence="4">
    <location>
        <begin position="264"/>
        <end position="305"/>
    </location>
</feature>
<evidence type="ECO:0000313" key="5">
    <source>
        <dbReference type="EMBL" id="SFG08736.1"/>
    </source>
</evidence>
<dbReference type="Pfam" id="PF01774">
    <property type="entry name" value="UreD"/>
    <property type="match status" value="1"/>
</dbReference>
<proteinExistence type="inferred from homology"/>
<keyword evidence="6" id="KW-1185">Reference proteome</keyword>
<evidence type="ECO:0000256" key="4">
    <source>
        <dbReference type="SAM" id="MobiDB-lite"/>
    </source>
</evidence>
<dbReference type="InterPro" id="IPR002669">
    <property type="entry name" value="UreD"/>
</dbReference>
<comment type="subunit">
    <text evidence="3">UreD, UreF and UreG form a complex that acts as a GTP-hydrolysis-dependent molecular chaperone, activating the urease apoprotein by helping to assemble the nickel containing metallocenter of UreC. The UreE protein probably delivers the nickel.</text>
</comment>
<dbReference type="AlphaFoldDB" id="A0A1I2P526"/>
<keyword evidence="3" id="KW-0996">Nickel insertion</keyword>
<dbReference type="STRING" id="1436961.SAMN05421739_101881"/>
<dbReference type="GO" id="GO:0016151">
    <property type="term" value="F:nickel cation binding"/>
    <property type="evidence" value="ECO:0007669"/>
    <property type="project" value="UniProtKB-UniRule"/>
</dbReference>
<keyword evidence="3" id="KW-0963">Cytoplasm</keyword>
<sequence length="305" mass="34324">MLSRIGINAEREGERTLLKDSYHNAPYKVVHYGSRHLQKHLELILMSSSPGIMDEDDITINVDVHEKAHLKLFTQSFSKLHPMKKGAVQRTNVTLKKGGIFKYIPHPVTPFAGSIFKTVNDIQMAGDATLIWGDIIASGRVYSGESFAFKSFHSVTKVTCDKKLVLLDNQLLEPEKQPMGSILFYEGYTHQATLLYMSPYAEELKAELDEILVEKYEQIDFGFTQCAPNAVMLRAMGKDGGVLHDWLSTMGQLCWQFTMLKNQPEAEEQEFDGDQPQLEPEAPDRQLAGKNHQAEPVPALATQVE</sequence>
<gene>
    <name evidence="3" type="primary">ureD</name>
    <name evidence="5" type="ORF">SAMN05421739_101881</name>
</gene>
<dbReference type="PANTHER" id="PTHR33643:SF1">
    <property type="entry name" value="UREASE ACCESSORY PROTEIN D"/>
    <property type="match status" value="1"/>
</dbReference>
<dbReference type="OrthoDB" id="9807968at2"/>
<keyword evidence="2 3" id="KW-0143">Chaperone</keyword>
<accession>A0A1I2P526</accession>